<proteinExistence type="predicted"/>
<dbReference type="RefSeq" id="WP_103312445.1">
    <property type="nucleotide sequence ID" value="NZ_PPPD01000001.1"/>
</dbReference>
<dbReference type="OrthoDB" id="66382at2"/>
<evidence type="ECO:0008006" key="4">
    <source>
        <dbReference type="Google" id="ProtNLM"/>
    </source>
</evidence>
<evidence type="ECO:0000256" key="1">
    <source>
        <dbReference type="SAM" id="SignalP"/>
    </source>
</evidence>
<evidence type="ECO:0000313" key="2">
    <source>
        <dbReference type="EMBL" id="PNY82006.1"/>
    </source>
</evidence>
<gene>
    <name evidence="2" type="ORF">CVO96_12075</name>
</gene>
<dbReference type="Proteomes" id="UP000236379">
    <property type="component" value="Unassembled WGS sequence"/>
</dbReference>
<accession>A0A2K3UZN1</accession>
<dbReference type="AlphaFoldDB" id="A0A2K3UZN1"/>
<feature type="chain" id="PRO_5014383660" description="Lipoprotein" evidence="1">
    <location>
        <begin position="20"/>
        <end position="183"/>
    </location>
</feature>
<keyword evidence="1" id="KW-0732">Signal</keyword>
<protein>
    <recommendedName>
        <fullName evidence="4">Lipoprotein</fullName>
    </recommendedName>
</protein>
<feature type="signal peptide" evidence="1">
    <location>
        <begin position="1"/>
        <end position="19"/>
    </location>
</feature>
<name>A0A2K3UZN1_9DEIO</name>
<sequence>MRRLLLPLILSALSLAACARQDVKEPADYPLSGTISGTWGSAPRLRLALVGTGVPVAVSTNSAIPQNVVSAGAGSWTFGFDLPSPPLPNVAGVYQVVAFDDANNDANLNLGEPFARNRQWLVYSPLGGSFAAITIPEFMPGESSDLLPAMTVSAGWNLLDRGQPLGAANPRPVTKVTGYTISR</sequence>
<dbReference type="PROSITE" id="PS51257">
    <property type="entry name" value="PROKAR_LIPOPROTEIN"/>
    <property type="match status" value="1"/>
</dbReference>
<dbReference type="EMBL" id="PPPD01000001">
    <property type="protein sequence ID" value="PNY82006.1"/>
    <property type="molecule type" value="Genomic_DNA"/>
</dbReference>
<reference evidence="2 3" key="1">
    <citation type="submission" date="2018-01" db="EMBL/GenBank/DDBJ databases">
        <title>Deinococcus koreensis sp. nov., a radiation-resistant bacterium isolated from river water.</title>
        <authorList>
            <person name="Choi A."/>
        </authorList>
    </citation>
    <scope>NUCLEOTIDE SEQUENCE [LARGE SCALE GENOMIC DNA]</scope>
    <source>
        <strain evidence="2 3">SJW1-2</strain>
    </source>
</reference>
<organism evidence="2 3">
    <name type="scientific">Deinococcus koreensis</name>
    <dbReference type="NCBI Taxonomy" id="2054903"/>
    <lineage>
        <taxon>Bacteria</taxon>
        <taxon>Thermotogati</taxon>
        <taxon>Deinococcota</taxon>
        <taxon>Deinococci</taxon>
        <taxon>Deinococcales</taxon>
        <taxon>Deinococcaceae</taxon>
        <taxon>Deinococcus</taxon>
    </lineage>
</organism>
<evidence type="ECO:0000313" key="3">
    <source>
        <dbReference type="Proteomes" id="UP000236379"/>
    </source>
</evidence>
<keyword evidence="3" id="KW-1185">Reference proteome</keyword>
<comment type="caution">
    <text evidence="2">The sequence shown here is derived from an EMBL/GenBank/DDBJ whole genome shotgun (WGS) entry which is preliminary data.</text>
</comment>